<evidence type="ECO:0000259" key="4">
    <source>
        <dbReference type="Pfam" id="PF00440"/>
    </source>
</evidence>
<dbReference type="SUPFAM" id="SSF48498">
    <property type="entry name" value="Tetracyclin repressor-like, C-terminal domain"/>
    <property type="match status" value="1"/>
</dbReference>
<dbReference type="PANTHER" id="PTHR47506:SF1">
    <property type="entry name" value="HTH-TYPE TRANSCRIPTIONAL REGULATOR YJDC"/>
    <property type="match status" value="1"/>
</dbReference>
<proteinExistence type="predicted"/>
<gene>
    <name evidence="5" type="ORF">SAMN04488077_11148</name>
</gene>
<keyword evidence="2" id="KW-0238">DNA-binding</keyword>
<dbReference type="InterPro" id="IPR001647">
    <property type="entry name" value="HTH_TetR"/>
</dbReference>
<keyword evidence="1" id="KW-0805">Transcription regulation</keyword>
<dbReference type="SUPFAM" id="SSF46689">
    <property type="entry name" value="Homeodomain-like"/>
    <property type="match status" value="1"/>
</dbReference>
<dbReference type="PANTHER" id="PTHR47506">
    <property type="entry name" value="TRANSCRIPTIONAL REGULATORY PROTEIN"/>
    <property type="match status" value="1"/>
</dbReference>
<dbReference type="Pfam" id="PF00440">
    <property type="entry name" value="TetR_N"/>
    <property type="match status" value="1"/>
</dbReference>
<dbReference type="InterPro" id="IPR009057">
    <property type="entry name" value="Homeodomain-like_sf"/>
</dbReference>
<name>A0A1H8D9Q5_9RHOB</name>
<keyword evidence="3" id="KW-0804">Transcription</keyword>
<evidence type="ECO:0000256" key="1">
    <source>
        <dbReference type="ARBA" id="ARBA00023015"/>
    </source>
</evidence>
<evidence type="ECO:0000256" key="3">
    <source>
        <dbReference type="ARBA" id="ARBA00023163"/>
    </source>
</evidence>
<feature type="domain" description="HTH tetR-type" evidence="4">
    <location>
        <begin position="20"/>
        <end position="59"/>
    </location>
</feature>
<sequence>MGRPALVQDDDLLQRLSLTFRDVGFEAASMAILSERTGLKRPSLYHRFPGGKEQMAQEVLTGAHDWLDKNILQVLRSDSAPEDRINDMIKALDRFYEGGRRACLLNMLSSPSGEGGRFADAVHQTLTCFIEALGKCVEDSGRASPEAKAVALKAVSLIQGSLVVSRGLGTTSAFEAALEDLPNLLLTSESATPKASRPARQ</sequence>
<dbReference type="EMBL" id="FOBO01000011">
    <property type="protein sequence ID" value="SEN03845.1"/>
    <property type="molecule type" value="Genomic_DNA"/>
</dbReference>
<dbReference type="RefSeq" id="WP_074786767.1">
    <property type="nucleotide sequence ID" value="NZ_FOBO01000011.1"/>
</dbReference>
<evidence type="ECO:0000313" key="5">
    <source>
        <dbReference type="EMBL" id="SEN03845.1"/>
    </source>
</evidence>
<evidence type="ECO:0000313" key="6">
    <source>
        <dbReference type="Proteomes" id="UP000182160"/>
    </source>
</evidence>
<evidence type="ECO:0000256" key="2">
    <source>
        <dbReference type="ARBA" id="ARBA00023125"/>
    </source>
</evidence>
<accession>A0A1H8D9Q5</accession>
<dbReference type="GO" id="GO:0003677">
    <property type="term" value="F:DNA binding"/>
    <property type="evidence" value="ECO:0007669"/>
    <property type="project" value="UniProtKB-KW"/>
</dbReference>
<protein>
    <submittedName>
        <fullName evidence="5">Transcriptional regulator, TetR family</fullName>
    </submittedName>
</protein>
<organism evidence="5 6">
    <name type="scientific">Roseovarius tolerans</name>
    <dbReference type="NCBI Taxonomy" id="74031"/>
    <lineage>
        <taxon>Bacteria</taxon>
        <taxon>Pseudomonadati</taxon>
        <taxon>Pseudomonadota</taxon>
        <taxon>Alphaproteobacteria</taxon>
        <taxon>Rhodobacterales</taxon>
        <taxon>Roseobacteraceae</taxon>
        <taxon>Roseovarius</taxon>
    </lineage>
</organism>
<dbReference type="Gene3D" id="1.10.357.10">
    <property type="entry name" value="Tetracycline Repressor, domain 2"/>
    <property type="match status" value="1"/>
</dbReference>
<reference evidence="5 6" key="1">
    <citation type="submission" date="2016-10" db="EMBL/GenBank/DDBJ databases">
        <authorList>
            <person name="de Groot N.N."/>
        </authorList>
    </citation>
    <scope>NUCLEOTIDE SEQUENCE [LARGE SCALE GENOMIC DNA]</scope>
    <source>
        <strain evidence="5 6">DSM 11457</strain>
    </source>
</reference>
<dbReference type="InterPro" id="IPR036271">
    <property type="entry name" value="Tet_transcr_reg_TetR-rel_C_sf"/>
</dbReference>
<dbReference type="Proteomes" id="UP000182160">
    <property type="component" value="Unassembled WGS sequence"/>
</dbReference>
<dbReference type="AlphaFoldDB" id="A0A1H8D9Q5"/>